<dbReference type="PANTHER" id="PTHR13326:SF21">
    <property type="entry name" value="PSEUDOURIDYLATE SYNTHASE PUS7L"/>
    <property type="match status" value="1"/>
</dbReference>
<keyword evidence="3" id="KW-0413">Isomerase</keyword>
<protein>
    <submittedName>
        <fullName evidence="5">tRNA pseudouridine(13) synthase/pseudouridylates U2 snRNA at position 35</fullName>
    </submittedName>
</protein>
<sequence length="678" mass="75535">MDLSLTSYSPDIGITRLLADQPIAVPALIKFYYSDFIVRELDLDGTCVKLKEAAIPPEPELDAYSDYLSEPEMKRVKLSIVIQNAPELAYLSTEDRDMIAAIYSTPPSALLASEPPNFFPLPPDKQTRRSVHRLLSSMNRIDIATRTVVDPGDGDGEQTYRLMIQFQRPTIPRPPEKYTHFVLEKAGLDTMQAVTSMISRMPQQFRCKVNDFTYRGTKDKRGVTVQRVCVRGVWPSILSNASIKSTGMYLQTGDFSFSSEALCLGAHLGNSFELILRGIPHTATSNLTDRLLSLKSKGFINYFGHQRFGSGSTRTHHIGAAILAGQYSDALWMVISSTMECRFKPADMSRDSFKDIMASIASKDSQLFEDSLKRLLDDVGRSRGPFASTIRLVKESMDPLAALLKHISKSMQTMYIHAFQAYLFNLAASRCIAKIMDELASGKRGARTNYLLLNDPVYARTTTTQIENKIHLISADDLNKEEYTFKDLALPLLGTKTIRLLSSAASNFPQSLLADVYEAYNDALLSNGLSFDSFSTITQRTTVPKELSSSFRAFVPVGDVRLLMVTPSDLQMCWIRHTSLTDILGVTDMDILAGKHPHAFSEVSVMEPVPLSGNTETEHISLALRFLLSSSAYATELLRELLGTAVDPESQKAILTHYKINITNSNELDEQECFQQSE</sequence>
<dbReference type="CDD" id="cd02576">
    <property type="entry name" value="PseudoU_synth_ScPUS7"/>
    <property type="match status" value="1"/>
</dbReference>
<evidence type="ECO:0000256" key="3">
    <source>
        <dbReference type="ARBA" id="ARBA00023235"/>
    </source>
</evidence>
<dbReference type="PROSITE" id="PS01268">
    <property type="entry name" value="UPF0024"/>
    <property type="match status" value="1"/>
</dbReference>
<evidence type="ECO:0000259" key="4">
    <source>
        <dbReference type="PROSITE" id="PS50984"/>
    </source>
</evidence>
<dbReference type="VEuPathDB" id="GiardiaDB:QR46_4083"/>
<dbReference type="Pfam" id="PF01142">
    <property type="entry name" value="TruD"/>
    <property type="match status" value="1"/>
</dbReference>
<dbReference type="GO" id="GO:0003723">
    <property type="term" value="F:RNA binding"/>
    <property type="evidence" value="ECO:0007669"/>
    <property type="project" value="InterPro"/>
</dbReference>
<dbReference type="GO" id="GO:0005634">
    <property type="term" value="C:nucleus"/>
    <property type="evidence" value="ECO:0007669"/>
    <property type="project" value="TreeGrafter"/>
</dbReference>
<dbReference type="InterPro" id="IPR011760">
    <property type="entry name" value="PsdUridine_synth_TruD_insert"/>
</dbReference>
<dbReference type="PIRSF" id="PIRSF037016">
    <property type="entry name" value="Pseudouridin_synth_euk_prd"/>
    <property type="match status" value="1"/>
</dbReference>
<dbReference type="AlphaFoldDB" id="A0A132NPG4"/>
<evidence type="ECO:0000313" key="6">
    <source>
        <dbReference type="Proteomes" id="UP000070089"/>
    </source>
</evidence>
<gene>
    <name evidence="5" type="ORF">QR46_4083</name>
</gene>
<dbReference type="InterPro" id="IPR020103">
    <property type="entry name" value="PsdUridine_synth_cat_dom_sf"/>
</dbReference>
<comment type="caution">
    <text evidence="5">The sequence shown here is derived from an EMBL/GenBank/DDBJ whole genome shotgun (WGS) entry which is preliminary data.</text>
</comment>
<feature type="domain" description="TRUD" evidence="4">
    <location>
        <begin position="298"/>
        <end position="544"/>
    </location>
</feature>
<dbReference type="PANTHER" id="PTHR13326">
    <property type="entry name" value="TRNA PSEUDOURIDINE SYNTHASE D"/>
    <property type="match status" value="1"/>
</dbReference>
<dbReference type="EMBL" id="JXTI01000146">
    <property type="protein sequence ID" value="KWX11937.1"/>
    <property type="molecule type" value="Genomic_DNA"/>
</dbReference>
<evidence type="ECO:0000256" key="1">
    <source>
        <dbReference type="ARBA" id="ARBA00007953"/>
    </source>
</evidence>
<dbReference type="InterPro" id="IPR020119">
    <property type="entry name" value="PsdUridine_synth_TruD_CS"/>
</dbReference>
<organism evidence="5 6">
    <name type="scientific">Giardia duodenalis assemblage B</name>
    <dbReference type="NCBI Taxonomy" id="1394984"/>
    <lineage>
        <taxon>Eukaryota</taxon>
        <taxon>Metamonada</taxon>
        <taxon>Diplomonadida</taxon>
        <taxon>Hexamitidae</taxon>
        <taxon>Giardiinae</taxon>
        <taxon>Giardia</taxon>
    </lineage>
</organism>
<keyword evidence="2" id="KW-0819">tRNA processing</keyword>
<dbReference type="PROSITE" id="PS50984">
    <property type="entry name" value="TRUD"/>
    <property type="match status" value="1"/>
</dbReference>
<name>A0A132NPG4_GIAIN</name>
<evidence type="ECO:0000256" key="2">
    <source>
        <dbReference type="ARBA" id="ARBA00022694"/>
    </source>
</evidence>
<dbReference type="GO" id="GO:0001522">
    <property type="term" value="P:pseudouridine synthesis"/>
    <property type="evidence" value="ECO:0007669"/>
    <property type="project" value="InterPro"/>
</dbReference>
<dbReference type="Proteomes" id="UP000070089">
    <property type="component" value="Unassembled WGS sequence"/>
</dbReference>
<dbReference type="OrthoDB" id="447290at2759"/>
<dbReference type="GO" id="GO:0009982">
    <property type="term" value="F:pseudouridine synthase activity"/>
    <property type="evidence" value="ECO:0007669"/>
    <property type="project" value="InterPro"/>
</dbReference>
<proteinExistence type="inferred from homology"/>
<evidence type="ECO:0000313" key="5">
    <source>
        <dbReference type="EMBL" id="KWX11937.1"/>
    </source>
</evidence>
<dbReference type="GO" id="GO:0008033">
    <property type="term" value="P:tRNA processing"/>
    <property type="evidence" value="ECO:0007669"/>
    <property type="project" value="UniProtKB-KW"/>
</dbReference>
<accession>A0A132NPG4</accession>
<dbReference type="SUPFAM" id="SSF55120">
    <property type="entry name" value="Pseudouridine synthase"/>
    <property type="match status" value="1"/>
</dbReference>
<dbReference type="InterPro" id="IPR001656">
    <property type="entry name" value="PsdUridine_synth_TruD"/>
</dbReference>
<dbReference type="Gene3D" id="3.30.2350.20">
    <property type="entry name" value="TruD, catalytic domain"/>
    <property type="match status" value="2"/>
</dbReference>
<comment type="similarity">
    <text evidence="1">Belongs to the pseudouridine synthase TruD family.</text>
</comment>
<dbReference type="InterPro" id="IPR042214">
    <property type="entry name" value="TruD_catalytic"/>
</dbReference>
<reference evidence="5 6" key="1">
    <citation type="journal article" date="2015" name="Mol. Biochem. Parasitol.">
        <title>Identification of polymorphic genes for use in assemblage B genotyping assays through comparative genomics of multiple assemblage B Giardia duodenalis isolates.</title>
        <authorList>
            <person name="Wielinga C."/>
            <person name="Thompson R.C."/>
            <person name="Monis P."/>
            <person name="Ryan U."/>
        </authorList>
    </citation>
    <scope>NUCLEOTIDE SEQUENCE [LARGE SCALE GENOMIC DNA]</scope>
    <source>
        <strain evidence="5 6">BAH15c1</strain>
    </source>
</reference>